<dbReference type="EMBL" id="AWUE01017127">
    <property type="protein sequence ID" value="OMO88263.1"/>
    <property type="molecule type" value="Genomic_DNA"/>
</dbReference>
<evidence type="ECO:0000313" key="1">
    <source>
        <dbReference type="EMBL" id="OMO88263.1"/>
    </source>
</evidence>
<sequence length="58" mass="6501">MCGKVLESGEMRGSEDVGDECIGAKFSISNFGCESDFFCFSWEVKFVHEPVDRIREGC</sequence>
<dbReference type="Proteomes" id="UP000187203">
    <property type="component" value="Unassembled WGS sequence"/>
</dbReference>
<dbReference type="AlphaFoldDB" id="A0A1R3J0B3"/>
<reference evidence="2" key="1">
    <citation type="submission" date="2013-09" db="EMBL/GenBank/DDBJ databases">
        <title>Corchorus olitorius genome sequencing.</title>
        <authorList>
            <person name="Alam M."/>
            <person name="Haque M.S."/>
            <person name="Islam M.S."/>
            <person name="Emdad E.M."/>
            <person name="Islam M.M."/>
            <person name="Ahmed B."/>
            <person name="Halim A."/>
            <person name="Hossen Q.M.M."/>
            <person name="Hossain M.Z."/>
            <person name="Ahmed R."/>
            <person name="Khan M.M."/>
            <person name="Islam R."/>
            <person name="Rashid M.M."/>
            <person name="Khan S.A."/>
            <person name="Rahman M.S."/>
            <person name="Alam M."/>
            <person name="Yahiya A.S."/>
            <person name="Khan M.S."/>
            <person name="Azam M.S."/>
            <person name="Haque T."/>
            <person name="Lashkar M.Z.H."/>
            <person name="Akhand A.I."/>
            <person name="Morshed G."/>
            <person name="Roy S."/>
            <person name="Uddin K.S."/>
            <person name="Rabeya T."/>
            <person name="Hossain A.S."/>
            <person name="Chowdhury A."/>
            <person name="Snigdha A.R."/>
            <person name="Mortoza M.S."/>
            <person name="Matin S.A."/>
            <person name="Hoque S.M.E."/>
            <person name="Islam M.K."/>
            <person name="Roy D.K."/>
            <person name="Haider R."/>
            <person name="Moosa M.M."/>
            <person name="Elias S.M."/>
            <person name="Hasan A.M."/>
            <person name="Jahan S."/>
            <person name="Shafiuddin M."/>
            <person name="Mahmood N."/>
            <person name="Shommy N.S."/>
        </authorList>
    </citation>
    <scope>NUCLEOTIDE SEQUENCE [LARGE SCALE GENOMIC DNA]</scope>
    <source>
        <strain evidence="2">cv. O-4</strain>
    </source>
</reference>
<accession>A0A1R3J0B3</accession>
<keyword evidence="2" id="KW-1185">Reference proteome</keyword>
<organism evidence="1 2">
    <name type="scientific">Corchorus olitorius</name>
    <dbReference type="NCBI Taxonomy" id="93759"/>
    <lineage>
        <taxon>Eukaryota</taxon>
        <taxon>Viridiplantae</taxon>
        <taxon>Streptophyta</taxon>
        <taxon>Embryophyta</taxon>
        <taxon>Tracheophyta</taxon>
        <taxon>Spermatophyta</taxon>
        <taxon>Magnoliopsida</taxon>
        <taxon>eudicotyledons</taxon>
        <taxon>Gunneridae</taxon>
        <taxon>Pentapetalae</taxon>
        <taxon>rosids</taxon>
        <taxon>malvids</taxon>
        <taxon>Malvales</taxon>
        <taxon>Malvaceae</taxon>
        <taxon>Grewioideae</taxon>
        <taxon>Apeibeae</taxon>
        <taxon>Corchorus</taxon>
    </lineage>
</organism>
<name>A0A1R3J0B3_9ROSI</name>
<protein>
    <submittedName>
        <fullName evidence="1">Uncharacterized protein</fullName>
    </submittedName>
</protein>
<comment type="caution">
    <text evidence="1">The sequence shown here is derived from an EMBL/GenBank/DDBJ whole genome shotgun (WGS) entry which is preliminary data.</text>
</comment>
<proteinExistence type="predicted"/>
<evidence type="ECO:0000313" key="2">
    <source>
        <dbReference type="Proteomes" id="UP000187203"/>
    </source>
</evidence>
<gene>
    <name evidence="1" type="ORF">COLO4_20335</name>
</gene>